<dbReference type="Proteomes" id="UP001515480">
    <property type="component" value="Unassembled WGS sequence"/>
</dbReference>
<keyword evidence="3" id="KW-1185">Reference proteome</keyword>
<accession>A0AB34JCG1</accession>
<proteinExistence type="predicted"/>
<feature type="compositionally biased region" description="Acidic residues" evidence="1">
    <location>
        <begin position="264"/>
        <end position="285"/>
    </location>
</feature>
<evidence type="ECO:0000256" key="1">
    <source>
        <dbReference type="SAM" id="MobiDB-lite"/>
    </source>
</evidence>
<protein>
    <submittedName>
        <fullName evidence="2">Uncharacterized protein</fullName>
    </submittedName>
</protein>
<organism evidence="2 3">
    <name type="scientific">Prymnesium parvum</name>
    <name type="common">Toxic golden alga</name>
    <dbReference type="NCBI Taxonomy" id="97485"/>
    <lineage>
        <taxon>Eukaryota</taxon>
        <taxon>Haptista</taxon>
        <taxon>Haptophyta</taxon>
        <taxon>Prymnesiophyceae</taxon>
        <taxon>Prymnesiales</taxon>
        <taxon>Prymnesiaceae</taxon>
        <taxon>Prymnesium</taxon>
    </lineage>
</organism>
<feature type="region of interest" description="Disordered" evidence="1">
    <location>
        <begin position="259"/>
        <end position="285"/>
    </location>
</feature>
<feature type="region of interest" description="Disordered" evidence="1">
    <location>
        <begin position="205"/>
        <end position="231"/>
    </location>
</feature>
<comment type="caution">
    <text evidence="2">The sequence shown here is derived from an EMBL/GenBank/DDBJ whole genome shotgun (WGS) entry which is preliminary data.</text>
</comment>
<feature type="compositionally biased region" description="Basic and acidic residues" evidence="1">
    <location>
        <begin position="377"/>
        <end position="387"/>
    </location>
</feature>
<feature type="region of interest" description="Disordered" evidence="1">
    <location>
        <begin position="299"/>
        <end position="318"/>
    </location>
</feature>
<evidence type="ECO:0000313" key="2">
    <source>
        <dbReference type="EMBL" id="KAL1518817.1"/>
    </source>
</evidence>
<sequence>MCEARVELSRAWSGGFAADIRLPRGAAAQLVDVRMPGARTLDGCSGGAASLLRDGCFTLSLSGTAGATCNFTGHAAMRERWTAAYRGAGCHRPPPPPPRLSACADVTFAWGEGRGVLTLLRGWRSGRKVRLDFGGRGREPLRVERVYFAHVETPKDQHAVVDLILEDRSDERYVIPRGMEGYAQRNVVFDSWGLPRTAPQVLCEAEEPPSATPSPRPPLIPAPPLPSPVPPPPTLRLVSQSAEAMALANSIKLRATAKRSLQLQEDDPMLDEEGEGAAEDSEDAGAWDEQVLLDTYYEEPDDPEWEPPNATPPQSHAGAPWTRAVGALLLLSGLFYLSGGWAFAKTRVLQLRQARGVKFFIAPLWELDEKDNHLAKAEESAELEAGKGDPLAEENAREHSEPGTCDDDDLRRAVANKYNRARGAELGDDDDLRPSVASKYNSARGAELGDDDNQKPAVARKYNYVRGAELEMD</sequence>
<evidence type="ECO:0000313" key="3">
    <source>
        <dbReference type="Proteomes" id="UP001515480"/>
    </source>
</evidence>
<feature type="region of interest" description="Disordered" evidence="1">
    <location>
        <begin position="377"/>
        <end position="410"/>
    </location>
</feature>
<name>A0AB34JCG1_PRYPA</name>
<dbReference type="AlphaFoldDB" id="A0AB34JCG1"/>
<feature type="region of interest" description="Disordered" evidence="1">
    <location>
        <begin position="422"/>
        <end position="455"/>
    </location>
</feature>
<reference evidence="2 3" key="1">
    <citation type="journal article" date="2024" name="Science">
        <title>Giant polyketide synthase enzymes in the biosynthesis of giant marine polyether toxins.</title>
        <authorList>
            <person name="Fallon T.R."/>
            <person name="Shende V.V."/>
            <person name="Wierzbicki I.H."/>
            <person name="Pendleton A.L."/>
            <person name="Watervoot N.F."/>
            <person name="Auber R.P."/>
            <person name="Gonzalez D.J."/>
            <person name="Wisecaver J.H."/>
            <person name="Moore B.S."/>
        </authorList>
    </citation>
    <scope>NUCLEOTIDE SEQUENCE [LARGE SCALE GENOMIC DNA]</scope>
    <source>
        <strain evidence="2 3">12B1</strain>
    </source>
</reference>
<dbReference type="EMBL" id="JBGBPQ010000010">
    <property type="protein sequence ID" value="KAL1518817.1"/>
    <property type="molecule type" value="Genomic_DNA"/>
</dbReference>
<feature type="compositionally biased region" description="Pro residues" evidence="1">
    <location>
        <begin position="210"/>
        <end position="231"/>
    </location>
</feature>
<gene>
    <name evidence="2" type="ORF">AB1Y20_003096</name>
</gene>